<evidence type="ECO:0000313" key="2">
    <source>
        <dbReference type="Proteomes" id="UP000334820"/>
    </source>
</evidence>
<dbReference type="Proteomes" id="UP000334820">
    <property type="component" value="Unassembled WGS sequence"/>
</dbReference>
<accession>A0A5J4KCU3</accession>
<proteinExistence type="predicted"/>
<protein>
    <submittedName>
        <fullName evidence="1">Uncharacterized protein</fullName>
    </submittedName>
</protein>
<keyword evidence="2" id="KW-1185">Reference proteome</keyword>
<gene>
    <name evidence="1" type="ORF">KTAU_40080</name>
</gene>
<evidence type="ECO:0000313" key="1">
    <source>
        <dbReference type="EMBL" id="GER85373.1"/>
    </source>
</evidence>
<sequence>MQHWADHGQGLRQIALVLAATAQAQSLLESLQRFKLLEALLFLSFSLPCFLELEQRGFIR</sequence>
<dbReference type="AlphaFoldDB" id="A0A5J4KCU3"/>
<name>A0A5J4KCU3_9CHLR</name>
<reference evidence="1 2" key="1">
    <citation type="journal article" date="2019" name="Int. J. Syst. Evol. Microbiol.">
        <title>Thermogemmatispora aurantia sp. nov. and Thermogemmatispora argillosa sp. nov., within the class Ktedonobacteria, and emended description of the genus Thermogemmatispora.</title>
        <authorList>
            <person name="Zheng Y."/>
            <person name="Wang C.M."/>
            <person name="Sakai Y."/>
            <person name="Abe K."/>
            <person name="Yokota A."/>
            <person name="Yabe S."/>
        </authorList>
    </citation>
    <scope>NUCLEOTIDE SEQUENCE [LARGE SCALE GENOMIC DNA]</scope>
    <source>
        <strain evidence="1 2">A1-2</strain>
    </source>
</reference>
<dbReference type="EMBL" id="BKZV01000007">
    <property type="protein sequence ID" value="GER85373.1"/>
    <property type="molecule type" value="Genomic_DNA"/>
</dbReference>
<comment type="caution">
    <text evidence="1">The sequence shown here is derived from an EMBL/GenBank/DDBJ whole genome shotgun (WGS) entry which is preliminary data.</text>
</comment>
<organism evidence="1 2">
    <name type="scientific">Thermogemmatispora aurantia</name>
    <dbReference type="NCBI Taxonomy" id="2045279"/>
    <lineage>
        <taxon>Bacteria</taxon>
        <taxon>Bacillati</taxon>
        <taxon>Chloroflexota</taxon>
        <taxon>Ktedonobacteria</taxon>
        <taxon>Thermogemmatisporales</taxon>
        <taxon>Thermogemmatisporaceae</taxon>
        <taxon>Thermogemmatispora</taxon>
    </lineage>
</organism>